<sequence length="104" mass="11715">MFRAARGRRGSEQERGLKQALTFFVPYVKEVIADSCSIFNVEKAVRQGIREGHATWSVLTVRGAEPKNNRACIPNTMPIHSFVIKACILPLTTYAGYPLHYQAY</sequence>
<reference evidence="1" key="1">
    <citation type="journal article" date="2014" name="Nat. Genet.">
        <title>Genome and transcriptome of the porcine whipworm Trichuris suis.</title>
        <authorList>
            <person name="Jex A.R."/>
            <person name="Nejsum P."/>
            <person name="Schwarz E.M."/>
            <person name="Hu L."/>
            <person name="Young N.D."/>
            <person name="Hall R.S."/>
            <person name="Korhonen P.K."/>
            <person name="Liao S."/>
            <person name="Thamsborg S."/>
            <person name="Xia J."/>
            <person name="Xu P."/>
            <person name="Wang S."/>
            <person name="Scheerlinck J.P."/>
            <person name="Hofmann A."/>
            <person name="Sternberg P.W."/>
            <person name="Wang J."/>
            <person name="Gasser R.B."/>
        </authorList>
    </citation>
    <scope>NUCLEOTIDE SEQUENCE [LARGE SCALE GENOMIC DNA]</scope>
    <source>
        <strain evidence="1">DCEP-RM93F</strain>
    </source>
</reference>
<protein>
    <submittedName>
        <fullName evidence="1">Uncharacterized protein</fullName>
    </submittedName>
</protein>
<organism evidence="1">
    <name type="scientific">Trichuris suis</name>
    <name type="common">pig whipworm</name>
    <dbReference type="NCBI Taxonomy" id="68888"/>
    <lineage>
        <taxon>Eukaryota</taxon>
        <taxon>Metazoa</taxon>
        <taxon>Ecdysozoa</taxon>
        <taxon>Nematoda</taxon>
        <taxon>Enoplea</taxon>
        <taxon>Dorylaimia</taxon>
        <taxon>Trichinellida</taxon>
        <taxon>Trichuridae</taxon>
        <taxon>Trichuris</taxon>
    </lineage>
</organism>
<accession>A0A085N9S3</accession>
<dbReference type="EMBL" id="KL367526">
    <property type="protein sequence ID" value="KFD66219.1"/>
    <property type="molecule type" value="Genomic_DNA"/>
</dbReference>
<gene>
    <name evidence="1" type="ORF">M514_21506</name>
</gene>
<name>A0A085N9S3_9BILA</name>
<proteinExistence type="predicted"/>
<dbReference type="Proteomes" id="UP000030758">
    <property type="component" value="Unassembled WGS sequence"/>
</dbReference>
<dbReference type="AlphaFoldDB" id="A0A085N9S3"/>
<evidence type="ECO:0000313" key="1">
    <source>
        <dbReference type="EMBL" id="KFD66219.1"/>
    </source>
</evidence>